<keyword evidence="2" id="KW-0858">Xylan degradation</keyword>
<keyword evidence="2" id="KW-0624">Polysaccharide degradation</keyword>
<dbReference type="PANTHER" id="PTHR33938:SF15">
    <property type="entry name" value="FERULOYL ESTERASE B-RELATED"/>
    <property type="match status" value="1"/>
</dbReference>
<keyword evidence="4 7" id="KW-0378">Hydrolase</keyword>
<protein>
    <recommendedName>
        <fullName evidence="7">Carboxylic ester hydrolase</fullName>
        <ecNumber evidence="7">3.1.1.-</ecNumber>
    </recommendedName>
</protein>
<dbReference type="PANTHER" id="PTHR33938">
    <property type="entry name" value="FERULOYL ESTERASE B-RELATED"/>
    <property type="match status" value="1"/>
</dbReference>
<evidence type="ECO:0000256" key="2">
    <source>
        <dbReference type="ARBA" id="ARBA00022651"/>
    </source>
</evidence>
<gene>
    <name evidence="8" type="ORF">CCUS01_07477</name>
</gene>
<evidence type="ECO:0000256" key="5">
    <source>
        <dbReference type="ARBA" id="ARBA00023157"/>
    </source>
</evidence>
<evidence type="ECO:0000256" key="1">
    <source>
        <dbReference type="ARBA" id="ARBA00022487"/>
    </source>
</evidence>
<reference evidence="8" key="1">
    <citation type="submission" date="2016-11" db="EMBL/GenBank/DDBJ databases">
        <title>The genome sequence of Colletotrichum cuscutae.</title>
        <authorList>
            <person name="Baroncelli R."/>
        </authorList>
    </citation>
    <scope>NUCLEOTIDE SEQUENCE</scope>
    <source>
        <strain evidence="8">IMI 304802</strain>
    </source>
</reference>
<dbReference type="GO" id="GO:0030600">
    <property type="term" value="F:feruloyl esterase activity"/>
    <property type="evidence" value="ECO:0007669"/>
    <property type="project" value="UniProtKB-EC"/>
</dbReference>
<comment type="caution">
    <text evidence="8">The sequence shown here is derived from an EMBL/GenBank/DDBJ whole genome shotgun (WGS) entry which is preliminary data.</text>
</comment>
<evidence type="ECO:0000256" key="3">
    <source>
        <dbReference type="ARBA" id="ARBA00022729"/>
    </source>
</evidence>
<keyword evidence="3" id="KW-0732">Signal</keyword>
<dbReference type="Proteomes" id="UP001239213">
    <property type="component" value="Unassembled WGS sequence"/>
</dbReference>
<evidence type="ECO:0000256" key="4">
    <source>
        <dbReference type="ARBA" id="ARBA00022801"/>
    </source>
</evidence>
<accession>A0AAI9V1V5</accession>
<dbReference type="InterPro" id="IPR011118">
    <property type="entry name" value="Tannase/feruloyl_esterase"/>
</dbReference>
<evidence type="ECO:0000256" key="7">
    <source>
        <dbReference type="RuleBase" id="RU361238"/>
    </source>
</evidence>
<sequence>MQLGSEFSAAVDIQFSRAVSPVSDWYRYAISNDSNWDAITLRPENYTIASGLNHFNIDTWDGDLSAFQNRGGKLLHWHGLADGVLSSENSHRYYEHVSQIMGMDSEPLDEFYRVFRISGCPIAAAVMGRPLSATS</sequence>
<dbReference type="AlphaFoldDB" id="A0AAI9V1V5"/>
<evidence type="ECO:0000313" key="8">
    <source>
        <dbReference type="EMBL" id="KAK1466129.1"/>
    </source>
</evidence>
<organism evidence="8 9">
    <name type="scientific">Colletotrichum cuscutae</name>
    <dbReference type="NCBI Taxonomy" id="1209917"/>
    <lineage>
        <taxon>Eukaryota</taxon>
        <taxon>Fungi</taxon>
        <taxon>Dikarya</taxon>
        <taxon>Ascomycota</taxon>
        <taxon>Pezizomycotina</taxon>
        <taxon>Sordariomycetes</taxon>
        <taxon>Hypocreomycetidae</taxon>
        <taxon>Glomerellales</taxon>
        <taxon>Glomerellaceae</taxon>
        <taxon>Colletotrichum</taxon>
        <taxon>Colletotrichum acutatum species complex</taxon>
    </lineage>
</organism>
<proteinExistence type="inferred from homology"/>
<evidence type="ECO:0000313" key="9">
    <source>
        <dbReference type="Proteomes" id="UP001239213"/>
    </source>
</evidence>
<dbReference type="Pfam" id="PF07519">
    <property type="entry name" value="Tannase"/>
    <property type="match status" value="1"/>
</dbReference>
<comment type="similarity">
    <text evidence="7">Belongs to the tannase family.</text>
</comment>
<keyword evidence="1" id="KW-0719">Serine esterase</keyword>
<dbReference type="EC" id="3.1.1.-" evidence="7"/>
<dbReference type="GO" id="GO:0045493">
    <property type="term" value="P:xylan catabolic process"/>
    <property type="evidence" value="ECO:0007669"/>
    <property type="project" value="UniProtKB-KW"/>
</dbReference>
<comment type="catalytic activity">
    <reaction evidence="6">
        <text>feruloyl-polysaccharide + H2O = ferulate + polysaccharide.</text>
        <dbReference type="EC" id="3.1.1.73"/>
    </reaction>
</comment>
<keyword evidence="5" id="KW-1015">Disulfide bond</keyword>
<dbReference type="EMBL" id="MPDP01000261">
    <property type="protein sequence ID" value="KAK1466129.1"/>
    <property type="molecule type" value="Genomic_DNA"/>
</dbReference>
<keyword evidence="9" id="KW-1185">Reference proteome</keyword>
<evidence type="ECO:0000256" key="6">
    <source>
        <dbReference type="ARBA" id="ARBA00034075"/>
    </source>
</evidence>
<keyword evidence="2" id="KW-0119">Carbohydrate metabolism</keyword>
<name>A0AAI9V1V5_9PEZI</name>